<sequence length="293" mass="32273">MNCPCFVADVEGGVRIAYADKRPDDSKGVVVLIHGFPQTSYQFRKVVDPFASAGYRVIAPDYRGAGASSKPDTGYTKSVMAADILHLLDHLSIAEPVHVVGHDIGGMVAYAFASRYAHRTASVVWGECPLPGTTAHDQSRTARGVEFFHFLFHSVPDLPEALVAGRESIYLNHFYSKLCFNAGAITQADVDHYARNYSEPGALRCGFNVYRTFLQDADENRDWISKNGKLRVRALGLNGGAGPFPNEAADMMAEVHEKDTYKVATVSDSGHWIAEENPEEFVRVILEFIEAEQ</sequence>
<dbReference type="InterPro" id="IPR000639">
    <property type="entry name" value="Epox_hydrolase-like"/>
</dbReference>
<evidence type="ECO:0000313" key="5">
    <source>
        <dbReference type="Proteomes" id="UP000028524"/>
    </source>
</evidence>
<dbReference type="Gene3D" id="3.40.50.1820">
    <property type="entry name" value="alpha/beta hydrolase"/>
    <property type="match status" value="1"/>
</dbReference>
<accession>A0A084QG37</accession>
<keyword evidence="1" id="KW-0378">Hydrolase</keyword>
<reference evidence="4 5" key="1">
    <citation type="journal article" date="2014" name="BMC Genomics">
        <title>Comparative genome sequencing reveals chemotype-specific gene clusters in the toxigenic black mold Stachybotrys.</title>
        <authorList>
            <person name="Semeiks J."/>
            <person name="Borek D."/>
            <person name="Otwinowski Z."/>
            <person name="Grishin N.V."/>
        </authorList>
    </citation>
    <scope>NUCLEOTIDE SEQUENCE [LARGE SCALE GENOMIC DNA]</scope>
    <source>
        <strain evidence="4 5">IBT 40285</strain>
    </source>
</reference>
<dbReference type="Pfam" id="PF00561">
    <property type="entry name" value="Abhydrolase_1"/>
    <property type="match status" value="1"/>
</dbReference>
<dbReference type="InterPro" id="IPR029058">
    <property type="entry name" value="AB_hydrolase_fold"/>
</dbReference>
<proteinExistence type="inferred from homology"/>
<feature type="domain" description="AB hydrolase-1" evidence="3">
    <location>
        <begin position="29"/>
        <end position="124"/>
    </location>
</feature>
<dbReference type="AlphaFoldDB" id="A0A084QG37"/>
<evidence type="ECO:0000259" key="3">
    <source>
        <dbReference type="Pfam" id="PF00561"/>
    </source>
</evidence>
<keyword evidence="5" id="KW-1185">Reference proteome</keyword>
<dbReference type="GO" id="GO:0016787">
    <property type="term" value="F:hydrolase activity"/>
    <property type="evidence" value="ECO:0007669"/>
    <property type="project" value="UniProtKB-KW"/>
</dbReference>
<dbReference type="HOGENOM" id="CLU_020336_7_1_1"/>
<dbReference type="InParanoid" id="A0A084QG37"/>
<evidence type="ECO:0000256" key="2">
    <source>
        <dbReference type="ARBA" id="ARBA00038334"/>
    </source>
</evidence>
<dbReference type="SUPFAM" id="SSF53474">
    <property type="entry name" value="alpha/beta-Hydrolases"/>
    <property type="match status" value="1"/>
</dbReference>
<gene>
    <name evidence="4" type="ORF">S40285_09071</name>
</gene>
<dbReference type="PRINTS" id="PR00111">
    <property type="entry name" value="ABHYDROLASE"/>
</dbReference>
<evidence type="ECO:0000313" key="4">
    <source>
        <dbReference type="EMBL" id="KFA62922.1"/>
    </source>
</evidence>
<dbReference type="PANTHER" id="PTHR43329">
    <property type="entry name" value="EPOXIDE HYDROLASE"/>
    <property type="match status" value="1"/>
</dbReference>
<comment type="similarity">
    <text evidence="2">Belongs to the AB hydrolase superfamily. Epoxide hydrolase family.</text>
</comment>
<dbReference type="Proteomes" id="UP000028524">
    <property type="component" value="Unassembled WGS sequence"/>
</dbReference>
<evidence type="ECO:0000256" key="1">
    <source>
        <dbReference type="ARBA" id="ARBA00022801"/>
    </source>
</evidence>
<protein>
    <recommendedName>
        <fullName evidence="3">AB hydrolase-1 domain-containing protein</fullName>
    </recommendedName>
</protein>
<dbReference type="STRING" id="1283841.A0A084QG37"/>
<dbReference type="OrthoDB" id="408373at2759"/>
<dbReference type="EMBL" id="KL660773">
    <property type="protein sequence ID" value="KFA62922.1"/>
    <property type="molecule type" value="Genomic_DNA"/>
</dbReference>
<organism evidence="4 5">
    <name type="scientific">Stachybotrys chlorohalonatus (strain IBT 40285)</name>
    <dbReference type="NCBI Taxonomy" id="1283841"/>
    <lineage>
        <taxon>Eukaryota</taxon>
        <taxon>Fungi</taxon>
        <taxon>Dikarya</taxon>
        <taxon>Ascomycota</taxon>
        <taxon>Pezizomycotina</taxon>
        <taxon>Sordariomycetes</taxon>
        <taxon>Hypocreomycetidae</taxon>
        <taxon>Hypocreales</taxon>
        <taxon>Stachybotryaceae</taxon>
        <taxon>Stachybotrys</taxon>
    </lineage>
</organism>
<dbReference type="PRINTS" id="PR00412">
    <property type="entry name" value="EPOXHYDRLASE"/>
</dbReference>
<dbReference type="OMA" id="QNWFSWR"/>
<dbReference type="InterPro" id="IPR000073">
    <property type="entry name" value="AB_hydrolase_1"/>
</dbReference>
<name>A0A084QG37_STAC4</name>